<sequence length="571" mass="64006">MKNVFVIAAALSLCIVSVSAQDSDGLSREVTVEKSYSPRVDNAAKITCVPGVEDPLVEQPLAEFSSWAVPVMGVPKTQPLPASLLATQEPFDKKFGYAQFGMGNNLNIRGDAGLRLLNTSADQLGIWYNHYSTGGRLSYLSPPSWSSDKVYQHQNSNTVNLTYKHLFKKVEWRTSGAYRSNAFNYYGFSLLPLPVKEGEDTQHVNQYAVSTAVRSVKDELVVFDASVGFEGFRNRIGYLIGSDGGVENHLETRLSLAVALSEGSRHRLGFDVKLDNLFYRRTQARNYTVFSFTPFYKYASDKIRFKAGAKMDVSAHDGTVFRFAPDVEFNVDFGKSFHFYTVVDGGKELNTWSKMSSQNIYLNPTMRLASTYTPVNALVGLYCDYLPGFKVRGFVGVKSSVSALFDVRRSETVADGMIVSHEVVDYAPLDAFRILGGVNVEYNLSNILKGEVRWVYNGWMTRGERDFILSSLPRNEWFIDLGIYPVKSLAIKALFYIGSGRGYRYDNPDGVENPPVKMSDIYELNLSVDYNITKMIRVFAEGNNLLSQHYDIYYGMPAQRINFLVGLGIDF</sequence>
<protein>
    <recommendedName>
        <fullName evidence="7">TonB-dependent receptor</fullName>
    </recommendedName>
</protein>
<dbReference type="Proteomes" id="UP000823636">
    <property type="component" value="Unassembled WGS sequence"/>
</dbReference>
<reference evidence="5" key="2">
    <citation type="journal article" date="2021" name="PeerJ">
        <title>Extensive microbial diversity within the chicken gut microbiome revealed by metagenomics and culture.</title>
        <authorList>
            <person name="Gilroy R."/>
            <person name="Ravi A."/>
            <person name="Getino M."/>
            <person name="Pursley I."/>
            <person name="Horton D.L."/>
            <person name="Alikhan N.F."/>
            <person name="Baker D."/>
            <person name="Gharbi K."/>
            <person name="Hall N."/>
            <person name="Watson M."/>
            <person name="Adriaenssens E.M."/>
            <person name="Foster-Nyarko E."/>
            <person name="Jarju S."/>
            <person name="Secka A."/>
            <person name="Antonio M."/>
            <person name="Oren A."/>
            <person name="Chaudhuri R.R."/>
            <person name="La Ragione R."/>
            <person name="Hildebrand F."/>
            <person name="Pallen M.J."/>
        </authorList>
    </citation>
    <scope>NUCLEOTIDE SEQUENCE</scope>
    <source>
        <strain evidence="5">G3-4614</strain>
    </source>
</reference>
<keyword evidence="4" id="KW-0732">Signal</keyword>
<gene>
    <name evidence="5" type="ORF">IAC54_05390</name>
</gene>
<keyword evidence="3" id="KW-0998">Cell outer membrane</keyword>
<name>A0A9D9E537_9BACT</name>
<evidence type="ECO:0000256" key="1">
    <source>
        <dbReference type="ARBA" id="ARBA00004442"/>
    </source>
</evidence>
<evidence type="ECO:0000313" key="5">
    <source>
        <dbReference type="EMBL" id="MBO8438316.1"/>
    </source>
</evidence>
<comment type="caution">
    <text evidence="5">The sequence shown here is derived from an EMBL/GenBank/DDBJ whole genome shotgun (WGS) entry which is preliminary data.</text>
</comment>
<comment type="subcellular location">
    <subcellularLocation>
        <location evidence="1">Cell outer membrane</location>
    </subcellularLocation>
</comment>
<evidence type="ECO:0000256" key="2">
    <source>
        <dbReference type="ARBA" id="ARBA00023136"/>
    </source>
</evidence>
<dbReference type="Gene3D" id="2.40.170.20">
    <property type="entry name" value="TonB-dependent receptor, beta-barrel domain"/>
    <property type="match status" value="1"/>
</dbReference>
<dbReference type="InterPro" id="IPR036942">
    <property type="entry name" value="Beta-barrel_TonB_sf"/>
</dbReference>
<dbReference type="AlphaFoldDB" id="A0A9D9E537"/>
<accession>A0A9D9E537</accession>
<evidence type="ECO:0008006" key="7">
    <source>
        <dbReference type="Google" id="ProtNLM"/>
    </source>
</evidence>
<dbReference type="EMBL" id="JADIMW010000060">
    <property type="protein sequence ID" value="MBO8438316.1"/>
    <property type="molecule type" value="Genomic_DNA"/>
</dbReference>
<feature type="signal peptide" evidence="4">
    <location>
        <begin position="1"/>
        <end position="20"/>
    </location>
</feature>
<reference evidence="5" key="1">
    <citation type="submission" date="2020-10" db="EMBL/GenBank/DDBJ databases">
        <authorList>
            <person name="Gilroy R."/>
        </authorList>
    </citation>
    <scope>NUCLEOTIDE SEQUENCE</scope>
    <source>
        <strain evidence="5">G3-4614</strain>
    </source>
</reference>
<keyword evidence="2" id="KW-0472">Membrane</keyword>
<proteinExistence type="predicted"/>
<dbReference type="SUPFAM" id="SSF56935">
    <property type="entry name" value="Porins"/>
    <property type="match status" value="1"/>
</dbReference>
<feature type="chain" id="PRO_5038921358" description="TonB-dependent receptor" evidence="4">
    <location>
        <begin position="21"/>
        <end position="571"/>
    </location>
</feature>
<organism evidence="5 6">
    <name type="scientific">Candidatus Caccoplasma merdipullorum</name>
    <dbReference type="NCBI Taxonomy" id="2840718"/>
    <lineage>
        <taxon>Bacteria</taxon>
        <taxon>Pseudomonadati</taxon>
        <taxon>Bacteroidota</taxon>
        <taxon>Bacteroidia</taxon>
        <taxon>Bacteroidales</taxon>
        <taxon>Bacteroidaceae</taxon>
        <taxon>Bacteroidaceae incertae sedis</taxon>
        <taxon>Candidatus Caccoplasma</taxon>
    </lineage>
</organism>
<evidence type="ECO:0000256" key="3">
    <source>
        <dbReference type="ARBA" id="ARBA00023237"/>
    </source>
</evidence>
<evidence type="ECO:0000256" key="4">
    <source>
        <dbReference type="SAM" id="SignalP"/>
    </source>
</evidence>
<dbReference type="GO" id="GO:0009279">
    <property type="term" value="C:cell outer membrane"/>
    <property type="evidence" value="ECO:0007669"/>
    <property type="project" value="UniProtKB-SubCell"/>
</dbReference>
<evidence type="ECO:0000313" key="6">
    <source>
        <dbReference type="Proteomes" id="UP000823636"/>
    </source>
</evidence>